<sequence>MENKGKKMSALDVTLMAVGAIIGAGVFSMTGVAVGAAGPGVPIAFLIAGAAAMMVCLPFMVISSAIPVRGGQYLYVARFLSPVLGFLLVWNLVFEIFYVSVLGISAGQYLPNIIPGLSPRLAGTIVVLGIVTACLFNIRTSAKIQNFMVILVLIALGLFIVLGIPHIKHISLPKMVAGSSLSGIILAVSYVRSSAYGAVGVVDLAGEVENPKKTVPSAIATSTIGVSVLYAVVAFIAVGVVPWEEMIQQPLSYAAKSYMPLWIFSFFVIGGALFAILTTLLSMIMSYSRAIWAAADDGLFPKWLQSTNRFGIPYKIILIMGAIGLLPVVLDLPLDYVFAVMNAPGMMLGLLATVPVLIAPRKLEGKFAHAWFRMPKWIIWTLVLGNIALTLVLSFSLFATLDLKTILGILLFYGGGIVYFFIRVSLLKKRGVDLITQMKTYDPSWLEEN</sequence>
<dbReference type="AlphaFoldDB" id="A0A1M4YTH9"/>
<feature type="transmembrane region" description="Helical" evidence="6">
    <location>
        <begin position="312"/>
        <end position="330"/>
    </location>
</feature>
<keyword evidence="2" id="KW-1003">Cell membrane</keyword>
<feature type="transmembrane region" description="Helical" evidence="6">
    <location>
        <begin position="12"/>
        <end position="37"/>
    </location>
</feature>
<evidence type="ECO:0000256" key="4">
    <source>
        <dbReference type="ARBA" id="ARBA00022989"/>
    </source>
</evidence>
<dbReference type="RefSeq" id="WP_072852231.1">
    <property type="nucleotide sequence ID" value="NZ_FQVI01000012.1"/>
</dbReference>
<feature type="transmembrane region" description="Helical" evidence="6">
    <location>
        <begin position="121"/>
        <end position="138"/>
    </location>
</feature>
<feature type="transmembrane region" description="Helical" evidence="6">
    <location>
        <begin position="336"/>
        <end position="358"/>
    </location>
</feature>
<evidence type="ECO:0000256" key="1">
    <source>
        <dbReference type="ARBA" id="ARBA00004651"/>
    </source>
</evidence>
<dbReference type="PANTHER" id="PTHR42770:SF7">
    <property type="entry name" value="MEMBRANE PROTEIN"/>
    <property type="match status" value="1"/>
</dbReference>
<name>A0A1M4YTH9_9CLOT</name>
<dbReference type="GO" id="GO:0022857">
    <property type="term" value="F:transmembrane transporter activity"/>
    <property type="evidence" value="ECO:0007669"/>
    <property type="project" value="InterPro"/>
</dbReference>
<feature type="transmembrane region" description="Helical" evidence="6">
    <location>
        <begin position="43"/>
        <end position="67"/>
    </location>
</feature>
<gene>
    <name evidence="7" type="ORF">SAMN02745158_02505</name>
</gene>
<evidence type="ECO:0000313" key="8">
    <source>
        <dbReference type="Proteomes" id="UP000184245"/>
    </source>
</evidence>
<dbReference type="InterPro" id="IPR008075">
    <property type="entry name" value="LIMR"/>
</dbReference>
<keyword evidence="8" id="KW-1185">Reference proteome</keyword>
<organism evidence="7 8">
    <name type="scientific">Lactonifactor longoviformis DSM 17459</name>
    <dbReference type="NCBI Taxonomy" id="1122155"/>
    <lineage>
        <taxon>Bacteria</taxon>
        <taxon>Bacillati</taxon>
        <taxon>Bacillota</taxon>
        <taxon>Clostridia</taxon>
        <taxon>Eubacteriales</taxon>
        <taxon>Clostridiaceae</taxon>
        <taxon>Lactonifactor</taxon>
    </lineage>
</organism>
<evidence type="ECO:0000313" key="7">
    <source>
        <dbReference type="EMBL" id="SHF09065.1"/>
    </source>
</evidence>
<feature type="transmembrane region" description="Helical" evidence="6">
    <location>
        <begin position="405"/>
        <end position="422"/>
    </location>
</feature>
<evidence type="ECO:0000256" key="2">
    <source>
        <dbReference type="ARBA" id="ARBA00022475"/>
    </source>
</evidence>
<feature type="transmembrane region" description="Helical" evidence="6">
    <location>
        <begin position="378"/>
        <end position="399"/>
    </location>
</feature>
<dbReference type="PANTHER" id="PTHR42770">
    <property type="entry name" value="AMINO ACID TRANSPORTER-RELATED"/>
    <property type="match status" value="1"/>
</dbReference>
<accession>A0A1M4YTH9</accession>
<dbReference type="GO" id="GO:0005886">
    <property type="term" value="C:plasma membrane"/>
    <property type="evidence" value="ECO:0007669"/>
    <property type="project" value="UniProtKB-SubCell"/>
</dbReference>
<feature type="transmembrane region" description="Helical" evidence="6">
    <location>
        <begin position="147"/>
        <end position="164"/>
    </location>
</feature>
<dbReference type="InterPro" id="IPR050367">
    <property type="entry name" value="APC_superfamily"/>
</dbReference>
<feature type="transmembrane region" description="Helical" evidence="6">
    <location>
        <begin position="79"/>
        <end position="101"/>
    </location>
</feature>
<feature type="transmembrane region" description="Helical" evidence="6">
    <location>
        <begin position="261"/>
        <end position="281"/>
    </location>
</feature>
<protein>
    <submittedName>
        <fullName evidence="7">Amino acid/polyamine/organocation transporter, APC superfamily</fullName>
    </submittedName>
</protein>
<dbReference type="Pfam" id="PF13520">
    <property type="entry name" value="AA_permease_2"/>
    <property type="match status" value="1"/>
</dbReference>
<reference evidence="7 8" key="1">
    <citation type="submission" date="2016-11" db="EMBL/GenBank/DDBJ databases">
        <authorList>
            <person name="Jaros S."/>
            <person name="Januszkiewicz K."/>
            <person name="Wedrychowicz H."/>
        </authorList>
    </citation>
    <scope>NUCLEOTIDE SEQUENCE [LARGE SCALE GENOMIC DNA]</scope>
    <source>
        <strain evidence="7 8">DSM 17459</strain>
    </source>
</reference>
<dbReference type="OrthoDB" id="178667at2"/>
<dbReference type="PIRSF" id="PIRSF006060">
    <property type="entry name" value="AA_transporter"/>
    <property type="match status" value="1"/>
</dbReference>
<keyword evidence="4 6" id="KW-1133">Transmembrane helix</keyword>
<evidence type="ECO:0000256" key="5">
    <source>
        <dbReference type="ARBA" id="ARBA00023136"/>
    </source>
</evidence>
<comment type="subcellular location">
    <subcellularLocation>
        <location evidence="1">Cell membrane</location>
        <topology evidence="1">Multi-pass membrane protein</topology>
    </subcellularLocation>
</comment>
<dbReference type="Gene3D" id="1.20.1740.10">
    <property type="entry name" value="Amino acid/polyamine transporter I"/>
    <property type="match status" value="1"/>
</dbReference>
<dbReference type="EMBL" id="FQVI01000012">
    <property type="protein sequence ID" value="SHF09065.1"/>
    <property type="molecule type" value="Genomic_DNA"/>
</dbReference>
<keyword evidence="3 6" id="KW-0812">Transmembrane</keyword>
<dbReference type="Proteomes" id="UP000184245">
    <property type="component" value="Unassembled WGS sequence"/>
</dbReference>
<dbReference type="InterPro" id="IPR002293">
    <property type="entry name" value="AA/rel_permease1"/>
</dbReference>
<feature type="transmembrane region" description="Helical" evidence="6">
    <location>
        <begin position="218"/>
        <end position="241"/>
    </location>
</feature>
<dbReference type="PRINTS" id="PR01692">
    <property type="entry name" value="LIPOCALINIMR"/>
</dbReference>
<keyword evidence="5 6" id="KW-0472">Membrane</keyword>
<feature type="transmembrane region" description="Helical" evidence="6">
    <location>
        <begin position="184"/>
        <end position="206"/>
    </location>
</feature>
<evidence type="ECO:0000256" key="6">
    <source>
        <dbReference type="SAM" id="Phobius"/>
    </source>
</evidence>
<evidence type="ECO:0000256" key="3">
    <source>
        <dbReference type="ARBA" id="ARBA00022692"/>
    </source>
</evidence>
<proteinExistence type="predicted"/>
<dbReference type="STRING" id="1122155.SAMN02745158_02505"/>